<evidence type="ECO:0000313" key="2">
    <source>
        <dbReference type="EMBL" id="TNN46249.1"/>
    </source>
</evidence>
<dbReference type="Proteomes" id="UP000314294">
    <property type="component" value="Unassembled WGS sequence"/>
</dbReference>
<dbReference type="AlphaFoldDB" id="A0A4Z2FYD3"/>
<comment type="caution">
    <text evidence="2">The sequence shown here is derived from an EMBL/GenBank/DDBJ whole genome shotgun (WGS) entry which is preliminary data.</text>
</comment>
<dbReference type="EMBL" id="SRLO01000800">
    <property type="protein sequence ID" value="TNN46249.1"/>
    <property type="molecule type" value="Genomic_DNA"/>
</dbReference>
<proteinExistence type="predicted"/>
<protein>
    <submittedName>
        <fullName evidence="2">Uncharacterized protein</fullName>
    </submittedName>
</protein>
<feature type="compositionally biased region" description="Basic and acidic residues" evidence="1">
    <location>
        <begin position="118"/>
        <end position="132"/>
    </location>
</feature>
<name>A0A4Z2FYD3_9TELE</name>
<evidence type="ECO:0000313" key="3">
    <source>
        <dbReference type="Proteomes" id="UP000314294"/>
    </source>
</evidence>
<sequence>MTQRGGESLNVVFSAPHEAGDLYGSSWRPSRFEERANLEGYLSETQAAITHGTTRFPGRPRCQSDDEQAAGFDTSAHVTRNGANKALCRRPLNAPLHHTSGRILSRRKKATAPTGGVGERKETRKRERDHGGNHPRRRMETRRERLMQCTVGLGRHARDSGGRTRPLRPSAPPRNYSERRVGPD</sequence>
<accession>A0A4Z2FYD3</accession>
<reference evidence="2 3" key="1">
    <citation type="submission" date="2019-03" db="EMBL/GenBank/DDBJ databases">
        <title>First draft genome of Liparis tanakae, snailfish: a comprehensive survey of snailfish specific genes.</title>
        <authorList>
            <person name="Kim W."/>
            <person name="Song I."/>
            <person name="Jeong J.-H."/>
            <person name="Kim D."/>
            <person name="Kim S."/>
            <person name="Ryu S."/>
            <person name="Song J.Y."/>
            <person name="Lee S.K."/>
        </authorList>
    </citation>
    <scope>NUCLEOTIDE SEQUENCE [LARGE SCALE GENOMIC DNA]</scope>
    <source>
        <tissue evidence="2">Muscle</tissue>
    </source>
</reference>
<organism evidence="2 3">
    <name type="scientific">Liparis tanakae</name>
    <name type="common">Tanaka's snailfish</name>
    <dbReference type="NCBI Taxonomy" id="230148"/>
    <lineage>
        <taxon>Eukaryota</taxon>
        <taxon>Metazoa</taxon>
        <taxon>Chordata</taxon>
        <taxon>Craniata</taxon>
        <taxon>Vertebrata</taxon>
        <taxon>Euteleostomi</taxon>
        <taxon>Actinopterygii</taxon>
        <taxon>Neopterygii</taxon>
        <taxon>Teleostei</taxon>
        <taxon>Neoteleostei</taxon>
        <taxon>Acanthomorphata</taxon>
        <taxon>Eupercaria</taxon>
        <taxon>Perciformes</taxon>
        <taxon>Cottioidei</taxon>
        <taxon>Cottales</taxon>
        <taxon>Liparidae</taxon>
        <taxon>Liparis</taxon>
    </lineage>
</organism>
<gene>
    <name evidence="2" type="ORF">EYF80_043562</name>
</gene>
<keyword evidence="3" id="KW-1185">Reference proteome</keyword>
<evidence type="ECO:0000256" key="1">
    <source>
        <dbReference type="SAM" id="MobiDB-lite"/>
    </source>
</evidence>
<feature type="region of interest" description="Disordered" evidence="1">
    <location>
        <begin position="82"/>
        <end position="184"/>
    </location>
</feature>